<organism evidence="9 10">
    <name type="scientific">candidate division WWE3 bacterium</name>
    <dbReference type="NCBI Taxonomy" id="2053526"/>
    <lineage>
        <taxon>Bacteria</taxon>
        <taxon>Katanobacteria</taxon>
    </lineage>
</organism>
<evidence type="ECO:0000259" key="7">
    <source>
        <dbReference type="PROSITE" id="PS50164"/>
    </source>
</evidence>
<dbReference type="PROSITE" id="PS50165">
    <property type="entry name" value="UVRC"/>
    <property type="match status" value="1"/>
</dbReference>
<sequence>MKVNKNLQKKIDKLPLSPGVYIYRDAKGRILYVGKSVRIRDRVKSYFANYDRLLPKTAQLVLLIRDIEHIVTESEIEALLLEASLIKKHKPFYNTIGKDDKTYVYIKIQNAKYRRRRGITKTVAEDRWPFVTTSRKTDDKDAIYFGPFPQGNTVRNLLKAMRRIFPWCKYSSRQQLKRAGKACFYSHINLCPGICDDSFGLKDYWHEIDRLLLFLEGKRSQVQKQLINKMNSASKIQDYESAAGFRDTLVQIDYITQNFRGSGAYLENPNLIDDVRANEITELFDVLGLPLTKDPLQIVIEGYDISNLGKENTVASRVTFLGGEPFKQLYRRYKIKRNKLPDDFAAMQEVIRRRIKSEDAMPDLILIDGGKGQVAAVSQVLQKFEVTVPYFGLAKRVETIIQPKDYDQIVDEESDYNEILLAKDSAARKLIQRVRDEAHRFAQRYHKKLRAERLIKG</sequence>
<dbReference type="SUPFAM" id="SSF82771">
    <property type="entry name" value="GIY-YIG endonuclease"/>
    <property type="match status" value="1"/>
</dbReference>
<accession>A0A955LKQ3</accession>
<dbReference type="SUPFAM" id="SSF46600">
    <property type="entry name" value="C-terminal UvrC-binding domain of UvrB"/>
    <property type="match status" value="1"/>
</dbReference>
<dbReference type="CDD" id="cd10434">
    <property type="entry name" value="GIY-YIG_UvrC_Cho"/>
    <property type="match status" value="1"/>
</dbReference>
<dbReference type="Gene3D" id="3.40.1440.10">
    <property type="entry name" value="GIY-YIG endonuclease"/>
    <property type="match status" value="1"/>
</dbReference>
<reference evidence="9" key="2">
    <citation type="journal article" date="2021" name="Microbiome">
        <title>Successional dynamics and alternative stable states in a saline activated sludge microbial community over 9 years.</title>
        <authorList>
            <person name="Wang Y."/>
            <person name="Ye J."/>
            <person name="Ju F."/>
            <person name="Liu L."/>
            <person name="Boyd J.A."/>
            <person name="Deng Y."/>
            <person name="Parks D.H."/>
            <person name="Jiang X."/>
            <person name="Yin X."/>
            <person name="Woodcroft B.J."/>
            <person name="Tyson G.W."/>
            <person name="Hugenholtz P."/>
            <person name="Polz M.F."/>
            <person name="Zhang T."/>
        </authorList>
    </citation>
    <scope>NUCLEOTIDE SEQUENCE</scope>
    <source>
        <strain evidence="9">HKST-UBA03</strain>
    </source>
</reference>
<dbReference type="InterPro" id="IPR036876">
    <property type="entry name" value="UVR_dom_sf"/>
</dbReference>
<comment type="caution">
    <text evidence="9">The sequence shown here is derived from an EMBL/GenBank/DDBJ whole genome shotgun (WGS) entry which is preliminary data.</text>
</comment>
<dbReference type="InterPro" id="IPR001162">
    <property type="entry name" value="UvrC_RNase_H_dom"/>
</dbReference>
<dbReference type="SMART" id="SM00465">
    <property type="entry name" value="GIYc"/>
    <property type="match status" value="1"/>
</dbReference>
<dbReference type="Proteomes" id="UP000751518">
    <property type="component" value="Unassembled WGS sequence"/>
</dbReference>
<gene>
    <name evidence="9" type="ORF">KC614_02555</name>
</gene>
<dbReference type="GO" id="GO:0006289">
    <property type="term" value="P:nucleotide-excision repair"/>
    <property type="evidence" value="ECO:0007669"/>
    <property type="project" value="InterPro"/>
</dbReference>
<feature type="domain" description="UvrC family homology region profile" evidence="8">
    <location>
        <begin position="276"/>
        <end position="381"/>
    </location>
</feature>
<evidence type="ECO:0000259" key="8">
    <source>
        <dbReference type="PROSITE" id="PS50165"/>
    </source>
</evidence>
<keyword evidence="4" id="KW-0267">Excision nuclease</keyword>
<dbReference type="InterPro" id="IPR038476">
    <property type="entry name" value="UvrC_RNase_H_dom_sf"/>
</dbReference>
<keyword evidence="3" id="KW-0228">DNA excision</keyword>
<dbReference type="Pfam" id="PF08459">
    <property type="entry name" value="UvrC_RNaseH_dom"/>
    <property type="match status" value="1"/>
</dbReference>
<evidence type="ECO:0000256" key="5">
    <source>
        <dbReference type="ARBA" id="ARBA00023204"/>
    </source>
</evidence>
<evidence type="ECO:0000256" key="2">
    <source>
        <dbReference type="ARBA" id="ARBA00022763"/>
    </source>
</evidence>
<dbReference type="GO" id="GO:0009381">
    <property type="term" value="F:excinuclease ABC activity"/>
    <property type="evidence" value="ECO:0007669"/>
    <property type="project" value="InterPro"/>
</dbReference>
<feature type="domain" description="GIY-YIG" evidence="7">
    <location>
        <begin position="16"/>
        <end position="95"/>
    </location>
</feature>
<dbReference type="GO" id="GO:0009380">
    <property type="term" value="C:excinuclease repair complex"/>
    <property type="evidence" value="ECO:0007669"/>
    <property type="project" value="TreeGrafter"/>
</dbReference>
<evidence type="ECO:0000313" key="10">
    <source>
        <dbReference type="Proteomes" id="UP000751518"/>
    </source>
</evidence>
<evidence type="ECO:0000256" key="4">
    <source>
        <dbReference type="ARBA" id="ARBA00022881"/>
    </source>
</evidence>
<reference evidence="9" key="1">
    <citation type="submission" date="2020-04" db="EMBL/GenBank/DDBJ databases">
        <authorList>
            <person name="Zhang T."/>
        </authorList>
    </citation>
    <scope>NUCLEOTIDE SEQUENCE</scope>
    <source>
        <strain evidence="9">HKST-UBA03</strain>
    </source>
</reference>
<keyword evidence="5" id="KW-0234">DNA repair</keyword>
<dbReference type="InterPro" id="IPR001943">
    <property type="entry name" value="UVR_dom"/>
</dbReference>
<dbReference type="InterPro" id="IPR035901">
    <property type="entry name" value="GIY-YIG_endonuc_sf"/>
</dbReference>
<evidence type="ECO:0000259" key="6">
    <source>
        <dbReference type="PROSITE" id="PS50151"/>
    </source>
</evidence>
<dbReference type="EMBL" id="JAGQKZ010000017">
    <property type="protein sequence ID" value="MCA9392062.1"/>
    <property type="molecule type" value="Genomic_DNA"/>
</dbReference>
<dbReference type="PROSITE" id="PS50164">
    <property type="entry name" value="GIY_YIG"/>
    <property type="match status" value="1"/>
</dbReference>
<dbReference type="InterPro" id="IPR050066">
    <property type="entry name" value="UvrABC_protein_C"/>
</dbReference>
<evidence type="ECO:0000256" key="1">
    <source>
        <dbReference type="ARBA" id="ARBA00022490"/>
    </source>
</evidence>
<dbReference type="Pfam" id="PF02151">
    <property type="entry name" value="UVR"/>
    <property type="match status" value="1"/>
</dbReference>
<keyword evidence="2" id="KW-0227">DNA damage</keyword>
<dbReference type="PROSITE" id="PS50151">
    <property type="entry name" value="UVR"/>
    <property type="match status" value="1"/>
</dbReference>
<dbReference type="FunFam" id="3.40.1440.10:FF:000001">
    <property type="entry name" value="UvrABC system protein C"/>
    <property type="match status" value="1"/>
</dbReference>
<dbReference type="PANTHER" id="PTHR30562">
    <property type="entry name" value="UVRC/OXIDOREDUCTASE"/>
    <property type="match status" value="1"/>
</dbReference>
<evidence type="ECO:0000256" key="3">
    <source>
        <dbReference type="ARBA" id="ARBA00022769"/>
    </source>
</evidence>
<keyword evidence="1" id="KW-0963">Cytoplasm</keyword>
<proteinExistence type="predicted"/>
<evidence type="ECO:0000313" key="9">
    <source>
        <dbReference type="EMBL" id="MCA9392062.1"/>
    </source>
</evidence>
<protein>
    <submittedName>
        <fullName evidence="9">GIY-YIG nuclease family protein</fullName>
    </submittedName>
</protein>
<dbReference type="AlphaFoldDB" id="A0A955LKQ3"/>
<feature type="domain" description="UVR" evidence="6">
    <location>
        <begin position="220"/>
        <end position="255"/>
    </location>
</feature>
<dbReference type="InterPro" id="IPR047296">
    <property type="entry name" value="GIY-YIG_UvrC_Cho"/>
</dbReference>
<dbReference type="Gene3D" id="3.30.420.340">
    <property type="entry name" value="UvrC, RNAse H endonuclease domain"/>
    <property type="match status" value="1"/>
</dbReference>
<dbReference type="PANTHER" id="PTHR30562:SF1">
    <property type="entry name" value="UVRABC SYSTEM PROTEIN C"/>
    <property type="match status" value="1"/>
</dbReference>
<dbReference type="Pfam" id="PF01541">
    <property type="entry name" value="GIY-YIG"/>
    <property type="match status" value="1"/>
</dbReference>
<name>A0A955LKQ3_UNCKA</name>
<dbReference type="InterPro" id="IPR000305">
    <property type="entry name" value="GIY-YIG_endonuc"/>
</dbReference>